<comment type="caution">
    <text evidence="1">The sequence shown here is derived from an EMBL/GenBank/DDBJ whole genome shotgun (WGS) entry which is preliminary data.</text>
</comment>
<name>A0A9W4XXF2_9PLEO</name>
<sequence length="50" mass="5529">MLRTFIRYSNDVPTDLPKTLKCDNNASQGTLLPVQDSKYGVVCTRSIVLG</sequence>
<evidence type="ECO:0000313" key="1">
    <source>
        <dbReference type="EMBL" id="CAI6337672.1"/>
    </source>
</evidence>
<dbReference type="EMBL" id="CAOQHR010000007">
    <property type="protein sequence ID" value="CAI6337672.1"/>
    <property type="molecule type" value="Genomic_DNA"/>
</dbReference>
<dbReference type="AlphaFoldDB" id="A0A9W4XXF2"/>
<gene>
    <name evidence="1" type="ORF">PDIGIT_LOCUS10786</name>
</gene>
<evidence type="ECO:0000313" key="2">
    <source>
        <dbReference type="Proteomes" id="UP001152607"/>
    </source>
</evidence>
<reference evidence="1" key="1">
    <citation type="submission" date="2023-01" db="EMBL/GenBank/DDBJ databases">
        <authorList>
            <person name="Van Ghelder C."/>
            <person name="Rancurel C."/>
        </authorList>
    </citation>
    <scope>NUCLEOTIDE SEQUENCE</scope>
    <source>
        <strain evidence="1">CNCM I-4278</strain>
    </source>
</reference>
<dbReference type="Proteomes" id="UP001152607">
    <property type="component" value="Unassembled WGS sequence"/>
</dbReference>
<accession>A0A9W4XXF2</accession>
<keyword evidence="2" id="KW-1185">Reference proteome</keyword>
<proteinExistence type="predicted"/>
<protein>
    <submittedName>
        <fullName evidence="1">Uncharacterized protein</fullName>
    </submittedName>
</protein>
<organism evidence="1 2">
    <name type="scientific">Periconia digitata</name>
    <dbReference type="NCBI Taxonomy" id="1303443"/>
    <lineage>
        <taxon>Eukaryota</taxon>
        <taxon>Fungi</taxon>
        <taxon>Dikarya</taxon>
        <taxon>Ascomycota</taxon>
        <taxon>Pezizomycotina</taxon>
        <taxon>Dothideomycetes</taxon>
        <taxon>Pleosporomycetidae</taxon>
        <taxon>Pleosporales</taxon>
        <taxon>Massarineae</taxon>
        <taxon>Periconiaceae</taxon>
        <taxon>Periconia</taxon>
    </lineage>
</organism>